<evidence type="ECO:0000256" key="2">
    <source>
        <dbReference type="SAM" id="Phobius"/>
    </source>
</evidence>
<keyword evidence="2" id="KW-0812">Transmembrane</keyword>
<dbReference type="PRINTS" id="PR02060">
    <property type="entry name" value="WOLFFAMILY"/>
</dbReference>
<dbReference type="Pfam" id="PF20023">
    <property type="entry name" value="WSLR"/>
    <property type="match status" value="2"/>
</dbReference>
<evidence type="ECO:0000256" key="1">
    <source>
        <dbReference type="SAM" id="MobiDB-lite"/>
    </source>
</evidence>
<evidence type="ECO:0008006" key="8">
    <source>
        <dbReference type="Google" id="ProtNLM"/>
    </source>
</evidence>
<evidence type="ECO:0000313" key="6">
    <source>
        <dbReference type="EMBL" id="KAG7328961.1"/>
    </source>
</evidence>
<dbReference type="OrthoDB" id="5865303at2759"/>
<dbReference type="InterPro" id="IPR026208">
    <property type="entry name" value="Wolframin"/>
</dbReference>
<dbReference type="EMBL" id="JAHKSW010000008">
    <property type="protein sequence ID" value="KAG7328961.1"/>
    <property type="molecule type" value="Genomic_DNA"/>
</dbReference>
<feature type="transmembrane region" description="Helical" evidence="2">
    <location>
        <begin position="500"/>
        <end position="518"/>
    </location>
</feature>
<feature type="domain" description="Wolframin OB-fold" evidence="3">
    <location>
        <begin position="811"/>
        <end position="929"/>
    </location>
</feature>
<dbReference type="GO" id="GO:0055074">
    <property type="term" value="P:calcium ion homeostasis"/>
    <property type="evidence" value="ECO:0007669"/>
    <property type="project" value="InterPro"/>
</dbReference>
<evidence type="ECO:0000313" key="7">
    <source>
        <dbReference type="Proteomes" id="UP000824219"/>
    </source>
</evidence>
<feature type="transmembrane region" description="Helical" evidence="2">
    <location>
        <begin position="448"/>
        <end position="465"/>
    </location>
</feature>
<dbReference type="GO" id="GO:0030968">
    <property type="term" value="P:endoplasmic reticulum unfolded protein response"/>
    <property type="evidence" value="ECO:0007669"/>
    <property type="project" value="TreeGrafter"/>
</dbReference>
<evidence type="ECO:0000259" key="5">
    <source>
        <dbReference type="Pfam" id="PF20053"/>
    </source>
</evidence>
<feature type="transmembrane region" description="Helical" evidence="2">
    <location>
        <begin position="636"/>
        <end position="655"/>
    </location>
</feature>
<evidence type="ECO:0000259" key="3">
    <source>
        <dbReference type="Pfam" id="PF19913"/>
    </source>
</evidence>
<dbReference type="PRINTS" id="PR02061">
    <property type="entry name" value="WOLFRAMIN"/>
</dbReference>
<comment type="caution">
    <text evidence="6">The sequence shown here is derived from an EMBL/GenBank/DDBJ whole genome shotgun (WGS) entry which is preliminary data.</text>
</comment>
<dbReference type="Proteomes" id="UP000824219">
    <property type="component" value="Linkage Group LG08"/>
</dbReference>
<organism evidence="6 7">
    <name type="scientific">Hemibagrus wyckioides</name>
    <dbReference type="NCBI Taxonomy" id="337641"/>
    <lineage>
        <taxon>Eukaryota</taxon>
        <taxon>Metazoa</taxon>
        <taxon>Chordata</taxon>
        <taxon>Craniata</taxon>
        <taxon>Vertebrata</taxon>
        <taxon>Euteleostomi</taxon>
        <taxon>Actinopterygii</taxon>
        <taxon>Neopterygii</taxon>
        <taxon>Teleostei</taxon>
        <taxon>Ostariophysi</taxon>
        <taxon>Siluriformes</taxon>
        <taxon>Bagridae</taxon>
        <taxon>Hemibagrus</taxon>
    </lineage>
</organism>
<keyword evidence="2" id="KW-1133">Transmembrane helix</keyword>
<dbReference type="InterPro" id="IPR026209">
    <property type="entry name" value="Wolframin_fam"/>
</dbReference>
<sequence>MLVVSFYEIDLEQDFTLALSLLLQLSNDRDQLCVLREALEMDPFTPGSPPSSPTDSISLASLVSGHASRTASSFSTPGPSSRVSPPSPPAPQTGRAQLNAASDVPEGRATSGSSSPAGNIPEELDIEELKKRAKNGDSKSQTEVGRHYLRLSEHEDEEVNSVTAVTWLLQAAKNGRRDAVKLLQFCLHERKGITAENRGEVCALVSESRFERSVRKAALSMYWKLNPDKKRKVSTSELLESVSHYNTETDGATNNILSSPAPKQRKVLERLVSSSGTEYVGVDDFVENAKRYAHGISPSLDFDAAVDSDDDDDDDDGPVKNPDELPLHQKILKFPLHAVTEVKEVLIDWASRAGMQWISALIPTHHINTLIFFFIISNLTLDFFLLVIPLVIFYLSFVSMVICTLRVFQNSKAWESFKTLTAMLAHFEPGLDLEQAESNFTWTHLEPHLYFLLSAIFLIFSFPVADKSWLPCSELATVAVFFTISSYQSLRPAAQQHARLALLAQFASAICSFINELLGGWVGQIVGGSWFRVPICDWLVLHVGVPCILYLHLLYLCVRMSTARGWQGSYSMLLPYLLCFTWCELSVTLLHASTALGLMRTAVGYLLFFFALPVLTLVLAAALLVQLIQWFLALELAKMAVTVCVCVVPVLLRWWTRFSVSPLAVIRSLRRSSMVKLILVWISALLLFSWFYVYRSEGMKVYNSTLTWQQYSETCGPRAWKERNMAHTQILCSHLEGHRVTWEGRFKYVRVTEIENGAQSVVNLLPGVIADWVRCLYGEEYPACDGTQPGPDPPLCQLKELANHRCHVKRFDRYKFEVTMGMPLQDKKGKWMQESDDATKDIVLRASNEFRGVLLALSAGSVVEFSTVLEGRLGSKWPVFELKALHCRTCTSPLVPTRRQVKIEQDWRINARNSFAFAFNFLFHPLLTAQVEDAVPTEAAV</sequence>
<feature type="transmembrane region" description="Helical" evidence="2">
    <location>
        <begin position="675"/>
        <end position="694"/>
    </location>
</feature>
<feature type="region of interest" description="Disordered" evidence="1">
    <location>
        <begin position="68"/>
        <end position="122"/>
    </location>
</feature>
<dbReference type="AlphaFoldDB" id="A0A9D3NT75"/>
<reference evidence="6 7" key="1">
    <citation type="submission" date="2021-06" db="EMBL/GenBank/DDBJ databases">
        <title>Chromosome-level genome assembly of the red-tail catfish (Hemibagrus wyckioides).</title>
        <authorList>
            <person name="Shao F."/>
        </authorList>
    </citation>
    <scope>NUCLEOTIDE SEQUENCE [LARGE SCALE GENOMIC DNA]</scope>
    <source>
        <strain evidence="6">EC202008001</strain>
        <tissue evidence="6">Blood</tissue>
    </source>
</reference>
<gene>
    <name evidence="6" type="ORF">KOW79_007135</name>
</gene>
<dbReference type="PANTHER" id="PTHR13098">
    <property type="entry name" value="WOLFRAMIN"/>
    <property type="match status" value="1"/>
</dbReference>
<feature type="transmembrane region" description="Helical" evidence="2">
    <location>
        <begin position="357"/>
        <end position="376"/>
    </location>
</feature>
<feature type="transmembrane region" description="Helical" evidence="2">
    <location>
        <begin position="602"/>
        <end position="624"/>
    </location>
</feature>
<dbReference type="GO" id="GO:0005789">
    <property type="term" value="C:endoplasmic reticulum membrane"/>
    <property type="evidence" value="ECO:0007669"/>
    <property type="project" value="TreeGrafter"/>
</dbReference>
<feature type="compositionally biased region" description="Low complexity" evidence="1">
    <location>
        <begin position="75"/>
        <end position="84"/>
    </location>
</feature>
<keyword evidence="2" id="KW-0472">Membrane</keyword>
<feature type="transmembrane region" description="Helical" evidence="2">
    <location>
        <begin position="538"/>
        <end position="558"/>
    </location>
</feature>
<dbReference type="InterPro" id="IPR045460">
    <property type="entry name" value="Wolframin_EF-hand"/>
</dbReference>
<dbReference type="InterPro" id="IPR045461">
    <property type="entry name" value="Wolframin_OB_fold"/>
</dbReference>
<accession>A0A9D3NT75</accession>
<feature type="domain" description="Wolframin EF-hand" evidence="4">
    <location>
        <begin position="214"/>
        <end position="293"/>
    </location>
</feature>
<feature type="domain" description="Wolframin cysteine-rich" evidence="5">
    <location>
        <begin position="708"/>
        <end position="810"/>
    </location>
</feature>
<dbReference type="Pfam" id="PF20053">
    <property type="entry name" value="WC-rich"/>
    <property type="match status" value="1"/>
</dbReference>
<feature type="transmembrane region" description="Helical" evidence="2">
    <location>
        <begin position="383"/>
        <end position="408"/>
    </location>
</feature>
<evidence type="ECO:0000259" key="4">
    <source>
        <dbReference type="Pfam" id="PF19914"/>
    </source>
</evidence>
<dbReference type="Pfam" id="PF19914">
    <property type="entry name" value="WEF-hand"/>
    <property type="match status" value="1"/>
</dbReference>
<dbReference type="InterPro" id="IPR045458">
    <property type="entry name" value="Wolframin_Sel1-like_rpt"/>
</dbReference>
<dbReference type="InterPro" id="IPR011990">
    <property type="entry name" value="TPR-like_helical_dom_sf"/>
</dbReference>
<dbReference type="InterPro" id="IPR045400">
    <property type="entry name" value="Wolframin_Cys-rich"/>
</dbReference>
<dbReference type="Gene3D" id="1.25.40.10">
    <property type="entry name" value="Tetratricopeptide repeat domain"/>
    <property type="match status" value="1"/>
</dbReference>
<keyword evidence="7" id="KW-1185">Reference proteome</keyword>
<dbReference type="PANTHER" id="PTHR13098:SF5">
    <property type="entry name" value="WOLFRAM SYNDROME 1B (WOLFRAMIN)"/>
    <property type="match status" value="1"/>
</dbReference>
<protein>
    <recommendedName>
        <fullName evidence="8">Wolframin</fullName>
    </recommendedName>
</protein>
<name>A0A9D3NT75_9TELE</name>
<proteinExistence type="predicted"/>
<dbReference type="Pfam" id="PF19913">
    <property type="entry name" value="WCOB"/>
    <property type="match status" value="1"/>
</dbReference>